<evidence type="ECO:0000313" key="1">
    <source>
        <dbReference type="EMBL" id="CZT48161.1"/>
    </source>
</evidence>
<reference evidence="2" key="1">
    <citation type="submission" date="2016-03" db="EMBL/GenBank/DDBJ databases">
        <authorList>
            <person name="Guldener U."/>
        </authorList>
    </citation>
    <scope>NUCLEOTIDE SEQUENCE [LARGE SCALE GENOMIC DNA]</scope>
</reference>
<protein>
    <submittedName>
        <fullName evidence="1">Uncharacterized protein</fullName>
    </submittedName>
</protein>
<dbReference type="EMBL" id="FJVC01000322">
    <property type="protein sequence ID" value="CZT48161.1"/>
    <property type="molecule type" value="Genomic_DNA"/>
</dbReference>
<keyword evidence="2" id="KW-1185">Reference proteome</keyword>
<proteinExistence type="predicted"/>
<sequence>MSHDEEANENSRLLDPRIAELRGGKQRTPIHDEASSIVSSHVPKEEQELAGAAIGERLPYNDYTTIDRLHDLVSARRSIDGFKCDQQGARSKIPIGIELLSPGKS</sequence>
<dbReference type="Proteomes" id="UP000177625">
    <property type="component" value="Unassembled WGS sequence"/>
</dbReference>
<evidence type="ECO:0000313" key="2">
    <source>
        <dbReference type="Proteomes" id="UP000177625"/>
    </source>
</evidence>
<name>A0A1E1MGF2_RHYSE</name>
<organism evidence="1 2">
    <name type="scientific">Rhynchosporium secalis</name>
    <name type="common">Barley scald fungus</name>
    <dbReference type="NCBI Taxonomy" id="38038"/>
    <lineage>
        <taxon>Eukaryota</taxon>
        <taxon>Fungi</taxon>
        <taxon>Dikarya</taxon>
        <taxon>Ascomycota</taxon>
        <taxon>Pezizomycotina</taxon>
        <taxon>Leotiomycetes</taxon>
        <taxon>Helotiales</taxon>
        <taxon>Ploettnerulaceae</taxon>
        <taxon>Rhynchosporium</taxon>
    </lineage>
</organism>
<dbReference type="AlphaFoldDB" id="A0A1E1MGF2"/>
<accession>A0A1E1MGF2</accession>
<gene>
    <name evidence="1" type="ORF">RSE6_08822</name>
</gene>